<accession>A0A8C1YBA7</accession>
<organism evidence="3 4">
    <name type="scientific">Cyprinus carpio</name>
    <name type="common">Common carp</name>
    <dbReference type="NCBI Taxonomy" id="7962"/>
    <lineage>
        <taxon>Eukaryota</taxon>
        <taxon>Metazoa</taxon>
        <taxon>Chordata</taxon>
        <taxon>Craniata</taxon>
        <taxon>Vertebrata</taxon>
        <taxon>Euteleostomi</taxon>
        <taxon>Actinopterygii</taxon>
        <taxon>Neopterygii</taxon>
        <taxon>Teleostei</taxon>
        <taxon>Ostariophysi</taxon>
        <taxon>Cypriniformes</taxon>
        <taxon>Cyprinidae</taxon>
        <taxon>Cyprininae</taxon>
        <taxon>Cyprinus</taxon>
    </lineage>
</organism>
<feature type="signal peptide" evidence="2">
    <location>
        <begin position="1"/>
        <end position="27"/>
    </location>
</feature>
<dbReference type="InterPro" id="IPR036249">
    <property type="entry name" value="Thioredoxin-like_sf"/>
</dbReference>
<dbReference type="SUPFAM" id="SSF52833">
    <property type="entry name" value="Thioredoxin-like"/>
    <property type="match status" value="1"/>
</dbReference>
<evidence type="ECO:0000256" key="1">
    <source>
        <dbReference type="ARBA" id="ARBA00022729"/>
    </source>
</evidence>
<dbReference type="InterPro" id="IPR051099">
    <property type="entry name" value="AGR/TXD"/>
</dbReference>
<dbReference type="GO" id="GO:0005783">
    <property type="term" value="C:endoplasmic reticulum"/>
    <property type="evidence" value="ECO:0007669"/>
    <property type="project" value="TreeGrafter"/>
</dbReference>
<dbReference type="Gene3D" id="3.40.30.10">
    <property type="entry name" value="Glutaredoxin"/>
    <property type="match status" value="1"/>
</dbReference>
<dbReference type="Proteomes" id="UP000694700">
    <property type="component" value="Unplaced"/>
</dbReference>
<feature type="chain" id="PRO_5034025503" description="Thioredoxin domain-containing protein 12" evidence="2">
    <location>
        <begin position="28"/>
        <end position="156"/>
    </location>
</feature>
<proteinExistence type="predicted"/>
<dbReference type="PANTHER" id="PTHR15337:SF10">
    <property type="entry name" value="THIOREDOXIN DOMAIN-CONTAINING PROTEIN 12"/>
    <property type="match status" value="1"/>
</dbReference>
<keyword evidence="1 2" id="KW-0732">Signal</keyword>
<dbReference type="PANTHER" id="PTHR15337">
    <property type="entry name" value="ANTERIOR GRADIENT PROTEIN-RELATED"/>
    <property type="match status" value="1"/>
</dbReference>
<name>A0A8C1YBA7_CYPCA</name>
<evidence type="ECO:0000313" key="3">
    <source>
        <dbReference type="Ensembl" id="ENSCCRP00015091328.1"/>
    </source>
</evidence>
<evidence type="ECO:0000256" key="2">
    <source>
        <dbReference type="SAM" id="SignalP"/>
    </source>
</evidence>
<reference evidence="3" key="1">
    <citation type="submission" date="2025-08" db="UniProtKB">
        <authorList>
            <consortium name="Ensembl"/>
        </authorList>
    </citation>
    <scope>IDENTIFICATION</scope>
</reference>
<dbReference type="AlphaFoldDB" id="A0A8C1YBA7"/>
<sequence>MPSSLFSIALISFILVFIASHFGEVLADDKGRGFGDHIDWRSLEDGMKEAEASGLPLMVIIHKTWCGACKGMMLVEFLDSVQISDIPRNIQNFFSVRLEKDCSWSDGASHPCLWTIFRCCSGLLHPQCIHQSADIFITYRNTHTQYKKSLLYSFVS</sequence>
<evidence type="ECO:0000313" key="4">
    <source>
        <dbReference type="Proteomes" id="UP000694700"/>
    </source>
</evidence>
<evidence type="ECO:0008006" key="5">
    <source>
        <dbReference type="Google" id="ProtNLM"/>
    </source>
</evidence>
<dbReference type="Pfam" id="PF13899">
    <property type="entry name" value="Thioredoxin_7"/>
    <property type="match status" value="1"/>
</dbReference>
<dbReference type="Ensembl" id="ENSCCRT00015094267.1">
    <property type="protein sequence ID" value="ENSCCRP00015091328.1"/>
    <property type="gene ID" value="ENSCCRG00015036830.1"/>
</dbReference>
<protein>
    <recommendedName>
        <fullName evidence="5">Thioredoxin domain-containing protein 12</fullName>
    </recommendedName>
</protein>